<accession>A0A4S4LAB3</accession>
<dbReference type="Proteomes" id="UP000308199">
    <property type="component" value="Unassembled WGS sequence"/>
</dbReference>
<dbReference type="InterPro" id="IPR011990">
    <property type="entry name" value="TPR-like_helical_dom_sf"/>
</dbReference>
<comment type="caution">
    <text evidence="5">The sequence shown here is derived from an EMBL/GenBank/DDBJ whole genome shotgun (WGS) entry which is preliminary data.</text>
</comment>
<evidence type="ECO:0000313" key="5">
    <source>
        <dbReference type="EMBL" id="THH06590.1"/>
    </source>
</evidence>
<keyword evidence="4" id="KW-0732">Signal</keyword>
<keyword evidence="6" id="KW-1185">Reference proteome</keyword>
<feature type="chain" id="PRO_5020515727" description="Pentacotripeptide-repeat region of PRORP domain-containing protein" evidence="4">
    <location>
        <begin position="20"/>
        <end position="930"/>
    </location>
</feature>
<dbReference type="PANTHER" id="PTHR47447:SF17">
    <property type="entry name" value="OS12G0638900 PROTEIN"/>
    <property type="match status" value="1"/>
</dbReference>
<dbReference type="AlphaFoldDB" id="A0A4S4LAB3"/>
<feature type="coiled-coil region" evidence="2">
    <location>
        <begin position="138"/>
        <end position="165"/>
    </location>
</feature>
<evidence type="ECO:0000256" key="3">
    <source>
        <dbReference type="SAM" id="MobiDB-lite"/>
    </source>
</evidence>
<organism evidence="5 6">
    <name type="scientific">Phellinidium pouzarii</name>
    <dbReference type="NCBI Taxonomy" id="167371"/>
    <lineage>
        <taxon>Eukaryota</taxon>
        <taxon>Fungi</taxon>
        <taxon>Dikarya</taxon>
        <taxon>Basidiomycota</taxon>
        <taxon>Agaricomycotina</taxon>
        <taxon>Agaricomycetes</taxon>
        <taxon>Hymenochaetales</taxon>
        <taxon>Hymenochaetaceae</taxon>
        <taxon>Phellinidium</taxon>
    </lineage>
</organism>
<evidence type="ECO:0008006" key="7">
    <source>
        <dbReference type="Google" id="ProtNLM"/>
    </source>
</evidence>
<feature type="signal peptide" evidence="4">
    <location>
        <begin position="1"/>
        <end position="19"/>
    </location>
</feature>
<feature type="compositionally biased region" description="Basic and acidic residues" evidence="3">
    <location>
        <begin position="639"/>
        <end position="653"/>
    </location>
</feature>
<evidence type="ECO:0000256" key="1">
    <source>
        <dbReference type="ARBA" id="ARBA00022737"/>
    </source>
</evidence>
<sequence>MSAWKTLPLALLELAFVQTQTQNQKQMLSGARAGLTTRSYRRPDAPFVRNAHALALKLEPSSRVDQGYSRRPAPDLRGGYLPVSTPTRPLLERAWPGRHTRSGSKVMFPAERRGSMRSWVRRGLERDRERRIPKTAAAAALQQRVEALVEQKREERRDAVRQEEAEEVTDPEAMTYDEAELQDLYTDLLAHEGLDRLATKTEAEKAVEGHESAARILEAVAQRIGAVRSERTDLQAQDSVKTLKNLSSPSLAARLTARQAYAEEANTEAEVYIDRDAAASRVRSRPLLDPGKVHHSILFRVADTLWAIEDARRVIGEEEASASIVLLSLTEWDALVRTCLESNEMEAAEYTLELMKQSGVTIPEELLNEVTNVYARIGNVDAVVALFNRFVGKATERQRDLHIKAHLRSPSEEKERIESALNVLHNYEALALLPPVQSYTRLVTALFSARSAQHQAQAWDLFAHMRYVAHPTPDPLLYALMIRACAGTGVWQSSYSAQPERALDLWTEMRGHYPQTPSVGAYNAIIMACARSKAYTNEAFRLAREMLDSHRDAFGTSQMQPDRHTFIALLVAAKAKGDLPRARWLLAEMLSFRERERERYGGKAEAIAPDEKILMHIFHVYASHKPTFRRGGTKIVDEKSMDAAGESQDKSADTSDGGKAIEEIPLSKGRFGVTPPQTHAEILSEAMALFERIMEDTGRNASLRPGDSRVASGVFSKVEFNTTLLNSYLMVHYAHGSLEETRQQFRKIFSRVGVKYSLRSYFYALERCASTPPSHRDIAYEFASEIWPECIKLAESETLDAHSARFIERAYAAMIKITTLVGDLDGALSLLRAFVARYPPYSVSMPIPKPAMRSTRSILFAARPIVRLTTATEVPDDRVPPLLAFSDLEILHHRLVIAGSRRIADINYVKYVCKAYEGALRKRRDATIRS</sequence>
<protein>
    <recommendedName>
        <fullName evidence="7">Pentacotripeptide-repeat region of PRORP domain-containing protein</fullName>
    </recommendedName>
</protein>
<dbReference type="OrthoDB" id="5588846at2759"/>
<dbReference type="Gene3D" id="1.25.40.10">
    <property type="entry name" value="Tetratricopeptide repeat domain"/>
    <property type="match status" value="2"/>
</dbReference>
<name>A0A4S4LAB3_9AGAM</name>
<dbReference type="PANTHER" id="PTHR47447">
    <property type="entry name" value="OS03G0856100 PROTEIN"/>
    <property type="match status" value="1"/>
</dbReference>
<evidence type="ECO:0000256" key="2">
    <source>
        <dbReference type="SAM" id="Coils"/>
    </source>
</evidence>
<evidence type="ECO:0000313" key="6">
    <source>
        <dbReference type="Proteomes" id="UP000308199"/>
    </source>
</evidence>
<keyword evidence="2" id="KW-0175">Coiled coil</keyword>
<evidence type="ECO:0000256" key="4">
    <source>
        <dbReference type="SAM" id="SignalP"/>
    </source>
</evidence>
<reference evidence="5 6" key="1">
    <citation type="submission" date="2019-02" db="EMBL/GenBank/DDBJ databases">
        <title>Genome sequencing of the rare red list fungi Phellinidium pouzarii.</title>
        <authorList>
            <person name="Buettner E."/>
            <person name="Kellner H."/>
        </authorList>
    </citation>
    <scope>NUCLEOTIDE SEQUENCE [LARGE SCALE GENOMIC DNA]</scope>
    <source>
        <strain evidence="5 6">DSM 108285</strain>
    </source>
</reference>
<gene>
    <name evidence="5" type="ORF">EW145_g3981</name>
</gene>
<proteinExistence type="predicted"/>
<dbReference type="EMBL" id="SGPK01000187">
    <property type="protein sequence ID" value="THH06590.1"/>
    <property type="molecule type" value="Genomic_DNA"/>
</dbReference>
<keyword evidence="1" id="KW-0677">Repeat</keyword>
<feature type="region of interest" description="Disordered" evidence="3">
    <location>
        <begin position="64"/>
        <end position="83"/>
    </location>
</feature>
<feature type="region of interest" description="Disordered" evidence="3">
    <location>
        <begin position="639"/>
        <end position="659"/>
    </location>
</feature>